<evidence type="ECO:0000313" key="3">
    <source>
        <dbReference type="Proteomes" id="UP000054007"/>
    </source>
</evidence>
<evidence type="ECO:0000313" key="2">
    <source>
        <dbReference type="EMBL" id="KIY72551.1"/>
    </source>
</evidence>
<dbReference type="EMBL" id="KN880442">
    <property type="protein sequence ID" value="KIY72551.1"/>
    <property type="molecule type" value="Genomic_DNA"/>
</dbReference>
<proteinExistence type="predicted"/>
<accession>A0A0D7BSG6</accession>
<keyword evidence="3" id="KW-1185">Reference proteome</keyword>
<name>A0A0D7BSG6_9AGAR</name>
<gene>
    <name evidence="2" type="ORF">CYLTODRAFT_417752</name>
</gene>
<dbReference type="AlphaFoldDB" id="A0A0D7BSG6"/>
<evidence type="ECO:0000256" key="1">
    <source>
        <dbReference type="SAM" id="MobiDB-lite"/>
    </source>
</evidence>
<organism evidence="2 3">
    <name type="scientific">Cylindrobasidium torrendii FP15055 ss-10</name>
    <dbReference type="NCBI Taxonomy" id="1314674"/>
    <lineage>
        <taxon>Eukaryota</taxon>
        <taxon>Fungi</taxon>
        <taxon>Dikarya</taxon>
        <taxon>Basidiomycota</taxon>
        <taxon>Agaricomycotina</taxon>
        <taxon>Agaricomycetes</taxon>
        <taxon>Agaricomycetidae</taxon>
        <taxon>Agaricales</taxon>
        <taxon>Marasmiineae</taxon>
        <taxon>Physalacriaceae</taxon>
        <taxon>Cylindrobasidium</taxon>
    </lineage>
</organism>
<sequence length="63" mass="7056">MQEYPRGFQNTSFLLNLFFPFQGVVDKPPSNPTAPPSLALIASTPERSSPSPYILRQLSEFID</sequence>
<reference evidence="2 3" key="1">
    <citation type="journal article" date="2015" name="Fungal Genet. Biol.">
        <title>Evolution of novel wood decay mechanisms in Agaricales revealed by the genome sequences of Fistulina hepatica and Cylindrobasidium torrendii.</title>
        <authorList>
            <person name="Floudas D."/>
            <person name="Held B.W."/>
            <person name="Riley R."/>
            <person name="Nagy L.G."/>
            <person name="Koehler G."/>
            <person name="Ransdell A.S."/>
            <person name="Younus H."/>
            <person name="Chow J."/>
            <person name="Chiniquy J."/>
            <person name="Lipzen A."/>
            <person name="Tritt A."/>
            <person name="Sun H."/>
            <person name="Haridas S."/>
            <person name="LaButti K."/>
            <person name="Ohm R.A."/>
            <person name="Kues U."/>
            <person name="Blanchette R.A."/>
            <person name="Grigoriev I.V."/>
            <person name="Minto R.E."/>
            <person name="Hibbett D.S."/>
        </authorList>
    </citation>
    <scope>NUCLEOTIDE SEQUENCE [LARGE SCALE GENOMIC DNA]</scope>
    <source>
        <strain evidence="2 3">FP15055 ss-10</strain>
    </source>
</reference>
<protein>
    <submittedName>
        <fullName evidence="2">Uncharacterized protein</fullName>
    </submittedName>
</protein>
<dbReference type="Proteomes" id="UP000054007">
    <property type="component" value="Unassembled WGS sequence"/>
</dbReference>
<feature type="region of interest" description="Disordered" evidence="1">
    <location>
        <begin position="29"/>
        <end position="51"/>
    </location>
</feature>